<feature type="active site" evidence="8">
    <location>
        <position position="142"/>
    </location>
</feature>
<dbReference type="GO" id="GO:0071555">
    <property type="term" value="P:cell wall organization"/>
    <property type="evidence" value="ECO:0007669"/>
    <property type="project" value="UniProtKB-KW"/>
</dbReference>
<dbReference type="PROSITE" id="PS00502">
    <property type="entry name" value="POLYGALACTURONASE"/>
    <property type="match status" value="1"/>
</dbReference>
<evidence type="ECO:0000256" key="4">
    <source>
        <dbReference type="ARBA" id="ARBA00022525"/>
    </source>
</evidence>
<proteinExistence type="inferred from homology"/>
<dbReference type="GO" id="GO:0004650">
    <property type="term" value="F:polygalacturonase activity"/>
    <property type="evidence" value="ECO:0007669"/>
    <property type="project" value="InterPro"/>
</dbReference>
<dbReference type="Gene3D" id="2.160.20.10">
    <property type="entry name" value="Single-stranded right-handed beta-helix, Pectin lyase-like"/>
    <property type="match status" value="1"/>
</dbReference>
<keyword evidence="7" id="KW-0961">Cell wall biogenesis/degradation</keyword>
<keyword evidence="5 9" id="KW-0378">Hydrolase</keyword>
<protein>
    <recommendedName>
        <fullName evidence="12">Polygalacturonase</fullName>
    </recommendedName>
</protein>
<dbReference type="AlphaFoldDB" id="A0AAP0KDP7"/>
<keyword evidence="3" id="KW-0134">Cell wall</keyword>
<keyword evidence="4" id="KW-0964">Secreted</keyword>
<evidence type="ECO:0000256" key="6">
    <source>
        <dbReference type="ARBA" id="ARBA00023295"/>
    </source>
</evidence>
<dbReference type="InterPro" id="IPR012334">
    <property type="entry name" value="Pectin_lyas_fold"/>
</dbReference>
<name>A0AAP0KDP7_9MAGN</name>
<keyword evidence="11" id="KW-1185">Reference proteome</keyword>
<dbReference type="InterPro" id="IPR006626">
    <property type="entry name" value="PbH1"/>
</dbReference>
<evidence type="ECO:0000256" key="5">
    <source>
        <dbReference type="ARBA" id="ARBA00022801"/>
    </source>
</evidence>
<evidence type="ECO:0000256" key="3">
    <source>
        <dbReference type="ARBA" id="ARBA00022512"/>
    </source>
</evidence>
<evidence type="ECO:0000256" key="8">
    <source>
        <dbReference type="PROSITE-ProRule" id="PRU10052"/>
    </source>
</evidence>
<comment type="similarity">
    <text evidence="2 9">Belongs to the glycosyl hydrolase 28 family.</text>
</comment>
<dbReference type="Pfam" id="PF00295">
    <property type="entry name" value="Glyco_hydro_28"/>
    <property type="match status" value="1"/>
</dbReference>
<keyword evidence="6 9" id="KW-0326">Glycosidase</keyword>
<gene>
    <name evidence="10" type="ORF">Scep_008411</name>
</gene>
<dbReference type="InterPro" id="IPR000743">
    <property type="entry name" value="Glyco_hydro_28"/>
</dbReference>
<dbReference type="PANTHER" id="PTHR31375">
    <property type="match status" value="1"/>
</dbReference>
<accession>A0AAP0KDP7</accession>
<evidence type="ECO:0000256" key="2">
    <source>
        <dbReference type="ARBA" id="ARBA00008834"/>
    </source>
</evidence>
<comment type="subcellular location">
    <subcellularLocation>
        <location evidence="1">Secreted</location>
        <location evidence="1">Cell wall</location>
    </subcellularLocation>
</comment>
<dbReference type="SMART" id="SM00710">
    <property type="entry name" value="PbH1"/>
    <property type="match status" value="3"/>
</dbReference>
<dbReference type="Proteomes" id="UP001419268">
    <property type="component" value="Unassembled WGS sequence"/>
</dbReference>
<evidence type="ECO:0000256" key="7">
    <source>
        <dbReference type="ARBA" id="ARBA00023316"/>
    </source>
</evidence>
<sequence>MGEILAPITPKTWDGIDPTLWISFSNVYGLSIRGSGTFNGRGSGWWNQAIKLLSCNKTSVRDVKFVDSPQTHLLAFGCNGVCVNNVSIRSPGDSPNTDGIHLQSTQHVRIRNSNFSAGDDCISIGDHTSDIVIDNINCGPGHGISIGSLGKDGSYVEVEDIHVSNVSFEGTTNGARIKTWQVCIQ</sequence>
<organism evidence="10 11">
    <name type="scientific">Stephania cephalantha</name>
    <dbReference type="NCBI Taxonomy" id="152367"/>
    <lineage>
        <taxon>Eukaryota</taxon>
        <taxon>Viridiplantae</taxon>
        <taxon>Streptophyta</taxon>
        <taxon>Embryophyta</taxon>
        <taxon>Tracheophyta</taxon>
        <taxon>Spermatophyta</taxon>
        <taxon>Magnoliopsida</taxon>
        <taxon>Ranunculales</taxon>
        <taxon>Menispermaceae</taxon>
        <taxon>Menispermoideae</taxon>
        <taxon>Cissampelideae</taxon>
        <taxon>Stephania</taxon>
    </lineage>
</organism>
<evidence type="ECO:0000256" key="9">
    <source>
        <dbReference type="RuleBase" id="RU361169"/>
    </source>
</evidence>
<evidence type="ECO:0008006" key="12">
    <source>
        <dbReference type="Google" id="ProtNLM"/>
    </source>
</evidence>
<dbReference type="EMBL" id="JBBNAG010000003">
    <property type="protein sequence ID" value="KAK9149654.1"/>
    <property type="molecule type" value="Genomic_DNA"/>
</dbReference>
<dbReference type="GO" id="GO:0005975">
    <property type="term" value="P:carbohydrate metabolic process"/>
    <property type="evidence" value="ECO:0007669"/>
    <property type="project" value="InterPro"/>
</dbReference>
<evidence type="ECO:0000313" key="11">
    <source>
        <dbReference type="Proteomes" id="UP001419268"/>
    </source>
</evidence>
<evidence type="ECO:0000313" key="10">
    <source>
        <dbReference type="EMBL" id="KAK9149654.1"/>
    </source>
</evidence>
<comment type="caution">
    <text evidence="10">The sequence shown here is derived from an EMBL/GenBank/DDBJ whole genome shotgun (WGS) entry which is preliminary data.</text>
</comment>
<dbReference type="SUPFAM" id="SSF51126">
    <property type="entry name" value="Pectin lyase-like"/>
    <property type="match status" value="1"/>
</dbReference>
<dbReference type="InterPro" id="IPR011050">
    <property type="entry name" value="Pectin_lyase_fold/virulence"/>
</dbReference>
<reference evidence="10 11" key="1">
    <citation type="submission" date="2024-01" db="EMBL/GenBank/DDBJ databases">
        <title>Genome assemblies of Stephania.</title>
        <authorList>
            <person name="Yang L."/>
        </authorList>
    </citation>
    <scope>NUCLEOTIDE SEQUENCE [LARGE SCALE GENOMIC DNA]</scope>
    <source>
        <strain evidence="10">JXDWG</strain>
        <tissue evidence="10">Leaf</tissue>
    </source>
</reference>
<evidence type="ECO:0000256" key="1">
    <source>
        <dbReference type="ARBA" id="ARBA00004191"/>
    </source>
</evidence>